<feature type="binding site" evidence="7">
    <location>
        <begin position="298"/>
        <end position="304"/>
    </location>
    <ligand>
        <name>S-adenosyl-L-methionine</name>
        <dbReference type="ChEBI" id="CHEBI:59789"/>
    </ligand>
</feature>
<keyword evidence="5 7" id="KW-0694">RNA-binding</keyword>
<dbReference type="EMBL" id="CADCUH010000091">
    <property type="protein sequence ID" value="CAA9342416.1"/>
    <property type="molecule type" value="Genomic_DNA"/>
</dbReference>
<evidence type="ECO:0000313" key="10">
    <source>
        <dbReference type="EMBL" id="CAA9342416.1"/>
    </source>
</evidence>
<evidence type="ECO:0000256" key="8">
    <source>
        <dbReference type="SAM" id="MobiDB-lite"/>
    </source>
</evidence>
<accession>A0A6J4LUN4</accession>
<feature type="binding site" evidence="7">
    <location>
        <position position="323"/>
    </location>
    <ligand>
        <name>S-adenosyl-L-methionine</name>
        <dbReference type="ChEBI" id="CHEBI:59789"/>
    </ligand>
</feature>
<evidence type="ECO:0000256" key="4">
    <source>
        <dbReference type="ARBA" id="ARBA00022691"/>
    </source>
</evidence>
<dbReference type="GO" id="GO:0006355">
    <property type="term" value="P:regulation of DNA-templated transcription"/>
    <property type="evidence" value="ECO:0007669"/>
    <property type="project" value="InterPro"/>
</dbReference>
<name>A0A6J4LUN4_9ACTN</name>
<feature type="binding site" evidence="7">
    <location>
        <position position="350"/>
    </location>
    <ligand>
        <name>S-adenosyl-L-methionine</name>
        <dbReference type="ChEBI" id="CHEBI:59789"/>
    </ligand>
</feature>
<dbReference type="GO" id="GO:0001510">
    <property type="term" value="P:RNA methylation"/>
    <property type="evidence" value="ECO:0007669"/>
    <property type="project" value="InterPro"/>
</dbReference>
<evidence type="ECO:0000256" key="7">
    <source>
        <dbReference type="PROSITE-ProRule" id="PRU01023"/>
    </source>
</evidence>
<evidence type="ECO:0000256" key="6">
    <source>
        <dbReference type="ARBA" id="ARBA00059465"/>
    </source>
</evidence>
<dbReference type="PROSITE" id="PS01153">
    <property type="entry name" value="NOL1_NOP2_SUN"/>
    <property type="match status" value="1"/>
</dbReference>
<dbReference type="GO" id="GO:0003723">
    <property type="term" value="F:RNA binding"/>
    <property type="evidence" value="ECO:0007669"/>
    <property type="project" value="UniProtKB-UniRule"/>
</dbReference>
<evidence type="ECO:0000256" key="2">
    <source>
        <dbReference type="ARBA" id="ARBA00022603"/>
    </source>
</evidence>
<sequence>MASGRDGRPGRRQGNRPAAPGSGGHPPRPRTPVDAPRLAAFEALRAVTEEDAYANLVLPGRLGAHGLSGRDAGFTTELVAGSLRWQGTYDAVLEACLTGRSRLEPAVRDVLRLGVHQLLGMRVSSHAAVSTSVDLVRLRVGPGPAGLVNAVLRRVSAHDLQTWVRMLAPDPATDPHGFAALAHAHPRWVVDELAAALGTRAAELPALLAADNEPPRVTLVARPGLADRAELIEAGATPTPWSPWGATLRSGDPGELAAVAEGRAGVQDEGSQLVAAAVLAAVPFAGHRAGGERWLDTCAGPGGKASVLGAVAAQQGARLLAGERQPHRAGLVAGALTAVPPGAAAVVVADGTVPAWAEGAFDRVLVDAPCTGLGALRRRPEARWRRSRNDLPPLVSLQEALLLGALDSVRPGGVVVYATCSPVLAETEGVVRAVLTARPDIELADAVALLPQVPDSAGPLPGTVQLWPHRHGTDAMFLALLRRPT</sequence>
<dbReference type="InterPro" id="IPR018314">
    <property type="entry name" value="RsmB/NOL1/NOP2-like_CS"/>
</dbReference>
<dbReference type="PROSITE" id="PS51686">
    <property type="entry name" value="SAM_MT_RSMB_NOP"/>
    <property type="match status" value="1"/>
</dbReference>
<dbReference type="InterPro" id="IPR035926">
    <property type="entry name" value="NusB-like_sf"/>
</dbReference>
<comment type="similarity">
    <text evidence="1 7">Belongs to the class I-like SAM-binding methyltransferase superfamily. RsmB/NOP family.</text>
</comment>
<protein>
    <submittedName>
        <fullName evidence="10">16S rRNA (Cytosine(967)-C(5))-methyltransferase</fullName>
        <ecNumber evidence="10">2.1.1.176</ecNumber>
    </submittedName>
</protein>
<evidence type="ECO:0000256" key="1">
    <source>
        <dbReference type="ARBA" id="ARBA00007494"/>
    </source>
</evidence>
<comment type="function">
    <text evidence="6">May act as RNA methyltransferase.</text>
</comment>
<dbReference type="PANTHER" id="PTHR22807:SF53">
    <property type="entry name" value="RIBOSOMAL RNA SMALL SUBUNIT METHYLTRANSFERASE B-RELATED"/>
    <property type="match status" value="1"/>
</dbReference>
<dbReference type="SUPFAM" id="SSF53335">
    <property type="entry name" value="S-adenosyl-L-methionine-dependent methyltransferases"/>
    <property type="match status" value="1"/>
</dbReference>
<dbReference type="Pfam" id="PF01189">
    <property type="entry name" value="Methyltr_RsmB-F"/>
    <property type="match status" value="1"/>
</dbReference>
<dbReference type="Gene3D" id="3.40.50.150">
    <property type="entry name" value="Vaccinia Virus protein VP39"/>
    <property type="match status" value="1"/>
</dbReference>
<dbReference type="InterPro" id="IPR023267">
    <property type="entry name" value="RCMT"/>
</dbReference>
<evidence type="ECO:0000256" key="5">
    <source>
        <dbReference type="ARBA" id="ARBA00022884"/>
    </source>
</evidence>
<dbReference type="InterPro" id="IPR001678">
    <property type="entry name" value="MeTrfase_RsmB-F_NOP2_dom"/>
</dbReference>
<dbReference type="PRINTS" id="PR02008">
    <property type="entry name" value="RCMTFAMILY"/>
</dbReference>
<feature type="domain" description="SAM-dependent MTase RsmB/NOP-type" evidence="9">
    <location>
        <begin position="193"/>
        <end position="484"/>
    </location>
</feature>
<dbReference type="Pfam" id="PF01029">
    <property type="entry name" value="NusB"/>
    <property type="match status" value="1"/>
</dbReference>
<dbReference type="FunFam" id="3.40.50.150:FF:000257">
    <property type="entry name" value="16S rRNA methyltransferase"/>
    <property type="match status" value="1"/>
</dbReference>
<gene>
    <name evidence="10" type="ORF">AVDCRST_MAG36-1464</name>
</gene>
<feature type="region of interest" description="Disordered" evidence="8">
    <location>
        <begin position="1"/>
        <end position="34"/>
    </location>
</feature>
<proteinExistence type="inferred from homology"/>
<dbReference type="InterPro" id="IPR049560">
    <property type="entry name" value="MeTrfase_RsmB-F_NOP2_cat"/>
</dbReference>
<dbReference type="GO" id="GO:0008173">
    <property type="term" value="F:RNA methyltransferase activity"/>
    <property type="evidence" value="ECO:0007669"/>
    <property type="project" value="InterPro"/>
</dbReference>
<dbReference type="InterPro" id="IPR029063">
    <property type="entry name" value="SAM-dependent_MTases_sf"/>
</dbReference>
<dbReference type="InterPro" id="IPR006027">
    <property type="entry name" value="NusB_RsmB_TIM44"/>
</dbReference>
<keyword evidence="2 7" id="KW-0489">Methyltransferase</keyword>
<keyword evidence="3 7" id="KW-0808">Transferase</keyword>
<dbReference type="Gene3D" id="1.10.940.10">
    <property type="entry name" value="NusB-like"/>
    <property type="match status" value="1"/>
</dbReference>
<organism evidence="10">
    <name type="scientific">uncultured Nocardioidaceae bacterium</name>
    <dbReference type="NCBI Taxonomy" id="253824"/>
    <lineage>
        <taxon>Bacteria</taxon>
        <taxon>Bacillati</taxon>
        <taxon>Actinomycetota</taxon>
        <taxon>Actinomycetes</taxon>
        <taxon>Propionibacteriales</taxon>
        <taxon>Nocardioidaceae</taxon>
        <taxon>environmental samples</taxon>
    </lineage>
</organism>
<dbReference type="PANTHER" id="PTHR22807">
    <property type="entry name" value="NOP2 YEAST -RELATED NOL1/NOP2/FMU SUN DOMAIN-CONTAINING"/>
    <property type="match status" value="1"/>
</dbReference>
<keyword evidence="4 7" id="KW-0949">S-adenosyl-L-methionine</keyword>
<evidence type="ECO:0000256" key="3">
    <source>
        <dbReference type="ARBA" id="ARBA00022679"/>
    </source>
</evidence>
<evidence type="ECO:0000259" key="9">
    <source>
        <dbReference type="PROSITE" id="PS51686"/>
    </source>
</evidence>
<dbReference type="AlphaFoldDB" id="A0A6J4LUN4"/>
<reference evidence="10" key="1">
    <citation type="submission" date="2020-02" db="EMBL/GenBank/DDBJ databases">
        <authorList>
            <person name="Meier V. D."/>
        </authorList>
    </citation>
    <scope>NUCLEOTIDE SEQUENCE</scope>
    <source>
        <strain evidence="10">AVDCRST_MAG36</strain>
    </source>
</reference>
<feature type="active site" description="Nucleophile" evidence="7">
    <location>
        <position position="420"/>
    </location>
</feature>
<dbReference type="SUPFAM" id="SSF48013">
    <property type="entry name" value="NusB-like"/>
    <property type="match status" value="1"/>
</dbReference>
<dbReference type="EC" id="2.1.1.176" evidence="10"/>
<feature type="binding site" evidence="7">
    <location>
        <position position="367"/>
    </location>
    <ligand>
        <name>S-adenosyl-L-methionine</name>
        <dbReference type="ChEBI" id="CHEBI:59789"/>
    </ligand>
</feature>